<dbReference type="PROSITE" id="PS51034">
    <property type="entry name" value="ZP_2"/>
    <property type="match status" value="1"/>
</dbReference>
<dbReference type="InterPro" id="IPR055355">
    <property type="entry name" value="ZP-C"/>
</dbReference>
<gene>
    <name evidence="4" type="ORF">XNOV1_A004318</name>
</gene>
<organism evidence="4 5">
    <name type="scientific">Xyrichtys novacula</name>
    <name type="common">Pearly razorfish</name>
    <name type="synonym">Hemipteronotus novacula</name>
    <dbReference type="NCBI Taxonomy" id="13765"/>
    <lineage>
        <taxon>Eukaryota</taxon>
        <taxon>Metazoa</taxon>
        <taxon>Chordata</taxon>
        <taxon>Craniata</taxon>
        <taxon>Vertebrata</taxon>
        <taxon>Euteleostomi</taxon>
        <taxon>Actinopterygii</taxon>
        <taxon>Neopterygii</taxon>
        <taxon>Teleostei</taxon>
        <taxon>Neoteleostei</taxon>
        <taxon>Acanthomorphata</taxon>
        <taxon>Eupercaria</taxon>
        <taxon>Labriformes</taxon>
        <taxon>Labridae</taxon>
        <taxon>Xyrichtys</taxon>
    </lineage>
</organism>
<dbReference type="PANTHER" id="PTHR14002">
    <property type="entry name" value="ENDOGLIN/TGF-BETA RECEPTOR TYPE III"/>
    <property type="match status" value="1"/>
</dbReference>
<reference evidence="4" key="1">
    <citation type="submission" date="2023-08" db="EMBL/GenBank/DDBJ databases">
        <authorList>
            <person name="Alioto T."/>
            <person name="Alioto T."/>
            <person name="Gomez Garrido J."/>
        </authorList>
    </citation>
    <scope>NUCLEOTIDE SEQUENCE</scope>
</reference>
<dbReference type="PANTHER" id="PTHR14002:SF50">
    <property type="entry name" value="ALPHA-TECTORIN-LIKE-RELATED"/>
    <property type="match status" value="1"/>
</dbReference>
<accession>A0AAV1FV55</accession>
<dbReference type="EMBL" id="OY660872">
    <property type="protein sequence ID" value="CAJ1064649.1"/>
    <property type="molecule type" value="Genomic_DNA"/>
</dbReference>
<evidence type="ECO:0000313" key="4">
    <source>
        <dbReference type="EMBL" id="CAJ1064649.1"/>
    </source>
</evidence>
<protein>
    <submittedName>
        <fullName evidence="4">Uncharacterized protein LOC117808825</fullName>
    </submittedName>
</protein>
<evidence type="ECO:0000313" key="5">
    <source>
        <dbReference type="Proteomes" id="UP001178508"/>
    </source>
</evidence>
<keyword evidence="1" id="KW-0732">Signal</keyword>
<keyword evidence="2" id="KW-1015">Disulfide bond</keyword>
<evidence type="ECO:0000259" key="3">
    <source>
        <dbReference type="PROSITE" id="PS51034"/>
    </source>
</evidence>
<dbReference type="Pfam" id="PF00100">
    <property type="entry name" value="Zona_pellucida"/>
    <property type="match status" value="1"/>
</dbReference>
<sequence>MKAYADSDLSVSETSVKINQRVWVELKTTGLDERLVAMVIDSCWATKEVKPDSSPQYHLITKSCAKDKTVVMDKNGKGTSNSFSFTTFQFSKSTGDVYLHCQVKLCGLKKGKNCVPLLGFTGWYFSWGGGPAFITLDTVFLFFTPQDCTKSGRRRRSPNFLFEDGAPALVTMAWTS</sequence>
<dbReference type="Proteomes" id="UP001178508">
    <property type="component" value="Chromosome 9"/>
</dbReference>
<dbReference type="AlphaFoldDB" id="A0AAV1FV55"/>
<evidence type="ECO:0000256" key="2">
    <source>
        <dbReference type="ARBA" id="ARBA00023157"/>
    </source>
</evidence>
<evidence type="ECO:0000256" key="1">
    <source>
        <dbReference type="ARBA" id="ARBA00022729"/>
    </source>
</evidence>
<dbReference type="InterPro" id="IPR001507">
    <property type="entry name" value="ZP_dom"/>
</dbReference>
<proteinExistence type="predicted"/>
<dbReference type="InterPro" id="IPR042235">
    <property type="entry name" value="ZP-C_dom"/>
</dbReference>
<feature type="domain" description="ZP" evidence="3">
    <location>
        <begin position="1"/>
        <end position="121"/>
    </location>
</feature>
<dbReference type="Gene3D" id="2.60.40.4100">
    <property type="entry name" value="Zona pellucida, ZP-C domain"/>
    <property type="match status" value="1"/>
</dbReference>
<keyword evidence="5" id="KW-1185">Reference proteome</keyword>
<name>A0AAV1FV55_XYRNO</name>